<dbReference type="Pfam" id="PF08281">
    <property type="entry name" value="Sigma70_r4_2"/>
    <property type="match status" value="1"/>
</dbReference>
<dbReference type="GO" id="GO:0006352">
    <property type="term" value="P:DNA-templated transcription initiation"/>
    <property type="evidence" value="ECO:0007669"/>
    <property type="project" value="InterPro"/>
</dbReference>
<evidence type="ECO:0000313" key="8">
    <source>
        <dbReference type="Proteomes" id="UP000614460"/>
    </source>
</evidence>
<gene>
    <name evidence="7" type="ORF">GCM10011516_20020</name>
</gene>
<evidence type="ECO:0000256" key="1">
    <source>
        <dbReference type="ARBA" id="ARBA00010641"/>
    </source>
</evidence>
<dbReference type="GO" id="GO:0003677">
    <property type="term" value="F:DNA binding"/>
    <property type="evidence" value="ECO:0007669"/>
    <property type="project" value="InterPro"/>
</dbReference>
<dbReference type="InterPro" id="IPR007627">
    <property type="entry name" value="RNA_pol_sigma70_r2"/>
</dbReference>
<dbReference type="PANTHER" id="PTHR43133">
    <property type="entry name" value="RNA POLYMERASE ECF-TYPE SIGMA FACTO"/>
    <property type="match status" value="1"/>
</dbReference>
<dbReference type="InterPro" id="IPR014284">
    <property type="entry name" value="RNA_pol_sigma-70_dom"/>
</dbReference>
<dbReference type="InterPro" id="IPR014327">
    <property type="entry name" value="RNA_pol_sigma70_bacteroid"/>
</dbReference>
<reference evidence="7" key="2">
    <citation type="submission" date="2020-09" db="EMBL/GenBank/DDBJ databases">
        <authorList>
            <person name="Sun Q."/>
            <person name="Zhou Y."/>
        </authorList>
    </citation>
    <scope>NUCLEOTIDE SEQUENCE</scope>
    <source>
        <strain evidence="7">CGMCC 1.15966</strain>
    </source>
</reference>
<comment type="caution">
    <text evidence="7">The sequence shown here is derived from an EMBL/GenBank/DDBJ whole genome shotgun (WGS) entry which is preliminary data.</text>
</comment>
<dbReference type="PANTHER" id="PTHR43133:SF46">
    <property type="entry name" value="RNA POLYMERASE SIGMA-70 FACTOR ECF SUBFAMILY"/>
    <property type="match status" value="1"/>
</dbReference>
<proteinExistence type="inferred from homology"/>
<evidence type="ECO:0000313" key="7">
    <source>
        <dbReference type="EMBL" id="GGE22330.1"/>
    </source>
</evidence>
<dbReference type="GO" id="GO:0016987">
    <property type="term" value="F:sigma factor activity"/>
    <property type="evidence" value="ECO:0007669"/>
    <property type="project" value="UniProtKB-KW"/>
</dbReference>
<dbReference type="InterPro" id="IPR013249">
    <property type="entry name" value="RNA_pol_sigma70_r4_t2"/>
</dbReference>
<protein>
    <submittedName>
        <fullName evidence="7">DNA-directed RNA polymerase sigma-70 factor</fullName>
    </submittedName>
</protein>
<keyword evidence="2" id="KW-0805">Transcription regulation</keyword>
<dbReference type="InterPro" id="IPR036388">
    <property type="entry name" value="WH-like_DNA-bd_sf"/>
</dbReference>
<dbReference type="RefSeq" id="WP_182499297.1">
    <property type="nucleotide sequence ID" value="NZ_BMKM01000004.1"/>
</dbReference>
<dbReference type="EMBL" id="BMKM01000004">
    <property type="protein sequence ID" value="GGE22330.1"/>
    <property type="molecule type" value="Genomic_DNA"/>
</dbReference>
<evidence type="ECO:0000256" key="3">
    <source>
        <dbReference type="ARBA" id="ARBA00023082"/>
    </source>
</evidence>
<dbReference type="InterPro" id="IPR013325">
    <property type="entry name" value="RNA_pol_sigma_r2"/>
</dbReference>
<dbReference type="NCBIfam" id="TIGR02937">
    <property type="entry name" value="sigma70-ECF"/>
    <property type="match status" value="1"/>
</dbReference>
<dbReference type="SUPFAM" id="SSF88946">
    <property type="entry name" value="Sigma2 domain of RNA polymerase sigma factors"/>
    <property type="match status" value="1"/>
</dbReference>
<dbReference type="InterPro" id="IPR039425">
    <property type="entry name" value="RNA_pol_sigma-70-like"/>
</dbReference>
<dbReference type="GO" id="GO:0000428">
    <property type="term" value="C:DNA-directed RNA polymerase complex"/>
    <property type="evidence" value="ECO:0007669"/>
    <property type="project" value="UniProtKB-KW"/>
</dbReference>
<name>A0A8H9FZ16_9SPHI</name>
<dbReference type="Gene3D" id="1.10.1740.10">
    <property type="match status" value="1"/>
</dbReference>
<keyword evidence="3" id="KW-0731">Sigma factor</keyword>
<keyword evidence="7" id="KW-0240">DNA-directed RNA polymerase</keyword>
<dbReference type="Gene3D" id="1.10.10.10">
    <property type="entry name" value="Winged helix-like DNA-binding domain superfamily/Winged helix DNA-binding domain"/>
    <property type="match status" value="1"/>
</dbReference>
<dbReference type="NCBIfam" id="TIGR02985">
    <property type="entry name" value="Sig70_bacteroi1"/>
    <property type="match status" value="1"/>
</dbReference>
<feature type="domain" description="RNA polymerase sigma-70 region 2" evidence="5">
    <location>
        <begin position="11"/>
        <end position="77"/>
    </location>
</feature>
<feature type="domain" description="RNA polymerase sigma factor 70 region 4 type 2" evidence="6">
    <location>
        <begin position="108"/>
        <end position="157"/>
    </location>
</feature>
<keyword evidence="8" id="KW-1185">Reference proteome</keyword>
<dbReference type="AlphaFoldDB" id="A0A8H9FZ16"/>
<accession>A0A8H9FZ16</accession>
<dbReference type="InterPro" id="IPR013324">
    <property type="entry name" value="RNA_pol_sigma_r3/r4-like"/>
</dbReference>
<reference evidence="7" key="1">
    <citation type="journal article" date="2014" name="Int. J. Syst. Evol. Microbiol.">
        <title>Complete genome sequence of Corynebacterium casei LMG S-19264T (=DSM 44701T), isolated from a smear-ripened cheese.</title>
        <authorList>
            <consortium name="US DOE Joint Genome Institute (JGI-PGF)"/>
            <person name="Walter F."/>
            <person name="Albersmeier A."/>
            <person name="Kalinowski J."/>
            <person name="Ruckert C."/>
        </authorList>
    </citation>
    <scope>NUCLEOTIDE SEQUENCE</scope>
    <source>
        <strain evidence="7">CGMCC 1.15966</strain>
    </source>
</reference>
<dbReference type="Proteomes" id="UP000614460">
    <property type="component" value="Unassembled WGS sequence"/>
</dbReference>
<dbReference type="CDD" id="cd06171">
    <property type="entry name" value="Sigma70_r4"/>
    <property type="match status" value="1"/>
</dbReference>
<evidence type="ECO:0000259" key="6">
    <source>
        <dbReference type="Pfam" id="PF08281"/>
    </source>
</evidence>
<comment type="similarity">
    <text evidence="1">Belongs to the sigma-70 factor family. ECF subfamily.</text>
</comment>
<organism evidence="7 8">
    <name type="scientific">Sphingobacterium cellulitidis</name>
    <dbReference type="NCBI Taxonomy" id="1768011"/>
    <lineage>
        <taxon>Bacteria</taxon>
        <taxon>Pseudomonadati</taxon>
        <taxon>Bacteroidota</taxon>
        <taxon>Sphingobacteriia</taxon>
        <taxon>Sphingobacteriales</taxon>
        <taxon>Sphingobacteriaceae</taxon>
        <taxon>Sphingobacterium</taxon>
    </lineage>
</organism>
<evidence type="ECO:0000256" key="4">
    <source>
        <dbReference type="ARBA" id="ARBA00023163"/>
    </source>
</evidence>
<sequence length="177" mass="20682">MKDGNLDRAFFQKYYKPLCFFAWEMVNDSDLAEDLVQDAFTAYWNNRSRVSIEEDSIKAFLYSSVRHAVYNIQRKNKVIQKYFNRLGNNEIDTIDYEHQLITSEFFAELYKIVSALPASCQQIFNLSYVEGLSNQQIADELSISVNTIKTQKQRALKVIRQNLNPELMVVFAALFFC</sequence>
<dbReference type="Pfam" id="PF04542">
    <property type="entry name" value="Sigma70_r2"/>
    <property type="match status" value="1"/>
</dbReference>
<evidence type="ECO:0000256" key="2">
    <source>
        <dbReference type="ARBA" id="ARBA00023015"/>
    </source>
</evidence>
<evidence type="ECO:0000259" key="5">
    <source>
        <dbReference type="Pfam" id="PF04542"/>
    </source>
</evidence>
<keyword evidence="4" id="KW-0804">Transcription</keyword>
<dbReference type="SUPFAM" id="SSF88659">
    <property type="entry name" value="Sigma3 and sigma4 domains of RNA polymerase sigma factors"/>
    <property type="match status" value="1"/>
</dbReference>